<dbReference type="InterPro" id="IPR001769">
    <property type="entry name" value="Gingipain"/>
</dbReference>
<dbReference type="SUPFAM" id="SSF52129">
    <property type="entry name" value="Caspase-like"/>
    <property type="match status" value="1"/>
</dbReference>
<dbReference type="Gene3D" id="3.40.50.1460">
    <property type="match status" value="1"/>
</dbReference>
<reference evidence="3 4" key="1">
    <citation type="submission" date="2019-02" db="EMBL/GenBank/DDBJ databases">
        <title>Genomic Encyclopedia of Archaeal and Bacterial Type Strains, Phase II (KMG-II): from individual species to whole genera.</title>
        <authorList>
            <person name="Goeker M."/>
        </authorList>
    </citation>
    <scope>NUCLEOTIDE SEQUENCE [LARGE SCALE GENOMIC DNA]</scope>
    <source>
        <strain evidence="3 4">DSM 21411</strain>
    </source>
</reference>
<dbReference type="Gene3D" id="3.40.50.10390">
    <property type="entry name" value="Gingipain r, domain 1"/>
    <property type="match status" value="1"/>
</dbReference>
<dbReference type="InterPro" id="IPR029031">
    <property type="entry name" value="Gingipain_N_sf"/>
</dbReference>
<sequence>MLKPIRFYTIFLCFFYLFFGKQAWTLAQQGQPFFKFPILEDGVYKISAQQALSLGFTDLDAIGVYGFPGMLPQKLDSIDLNLRQIPSKRIGNDLFFFLTGPHQVSVKEGNFDLQVHHYTDTLFYVIGPAEKKMEIPDSQSKLSAPELQKIYGIQFIKWEETNLLTSGRSWYSRPIFNRDRQSFNFSPMQGATGSPQLTVKVMGQSLSEGRMEFFHNNNLVGNVSISNIPNSQYGIKGRENTFRANLSTTSNYNIQVNFNSADVNGTGYLAHAFLTFPFSPTSAPAGRYLIQEGGVIPRRTGLQQWLIRDFYEVQSVENPSITRPGDQLVLFAPQNIPPIHSVENLNLDARNANGNAELIIITAASLSSQANRLAAHKNQIGVSTLVYTVSQLYDAFGYGNKDITAFRNFLAFLFQQNSSLKNVLFFGKGTFDYKGVLGGSPNLVPTYSSRNSLNPLATYSSDDYFGFLEIGQGEWEESAAGDELLRIGVGRIPAINFQEAREAVNKIISYETNLQTEGSWKRKLAFFADDGDNNIHLNDAEIHAGFIHDNHPEFEVIKLYLDRFEQERDNNIQRSPQARDALRSTLQDGVLLLNYIGHGNETTLTAERVFTVSDINDWPENSRLPLFITATCEFGRQDSPFIRSGAEDLLFARNKGAIGLLTTGRPVFSSVNFALNKAIIEAVFQRVEGSFQDLGSIFKLTKNNSLNGPFNRNFSLIGDPSLRLALPELTAETQKIWDIRLEMEKDTLKALQQVRIKGQITDPLTGAHLVNSKGRFNLSLFDRPEKVKTQGDESSPVEFWEEKNLLFQGSGTVNDGEFMTELMLPGSIDLAPGQGIIRILAALEDGKGEAFGAKRVIISGKDSLEILDTDGPKIRLFFGENLEETAPVIPSRTYPLKMTLEDKSGINISGFSPGQGITLQVNNDPPIWLNRSFTALAGGFKIGAIYTQLLNLQEGFNTLKVTAWDNVGNRSELTSSIEVRGSLRMQILNAINYPNPAIERSNFRILHNRPKENLLLTLEVYSIKGDIIYRTSKRYVEAENILDDLEWIFFHNKTKNPTKGMYIYKLELRSEADGTSDSWSGKIIIQ</sequence>
<dbReference type="Proteomes" id="UP000292209">
    <property type="component" value="Unassembled WGS sequence"/>
</dbReference>
<accession>A0A4Q7PHD1</accession>
<dbReference type="InterPro" id="IPR029030">
    <property type="entry name" value="Caspase-like_dom_sf"/>
</dbReference>
<comment type="caution">
    <text evidence="3">The sequence shown here is derived from an EMBL/GenBank/DDBJ whole genome shotgun (WGS) entry which is preliminary data.</text>
</comment>
<dbReference type="CDD" id="cd02258">
    <property type="entry name" value="Peptidase_C25_N"/>
    <property type="match status" value="1"/>
</dbReference>
<evidence type="ECO:0000313" key="4">
    <source>
        <dbReference type="Proteomes" id="UP000292209"/>
    </source>
</evidence>
<gene>
    <name evidence="3" type="ORF">BC751_3957</name>
</gene>
<protein>
    <submittedName>
        <fullName evidence="3">Peptidase C25-like protein</fullName>
    </submittedName>
</protein>
<evidence type="ECO:0000259" key="2">
    <source>
        <dbReference type="Pfam" id="PF01364"/>
    </source>
</evidence>
<keyword evidence="1" id="KW-0732">Signal</keyword>
<proteinExistence type="predicted"/>
<dbReference type="AlphaFoldDB" id="A0A4Q7PHD1"/>
<dbReference type="RefSeq" id="WP_130277039.1">
    <property type="nucleotide sequence ID" value="NZ_SGXG01000001.1"/>
</dbReference>
<dbReference type="GO" id="GO:0008234">
    <property type="term" value="F:cysteine-type peptidase activity"/>
    <property type="evidence" value="ECO:0007669"/>
    <property type="project" value="InterPro"/>
</dbReference>
<feature type="domain" description="Gingipain" evidence="2">
    <location>
        <begin position="359"/>
        <end position="724"/>
    </location>
</feature>
<dbReference type="NCBIfam" id="NF033707">
    <property type="entry name" value="T9SS_sortase"/>
    <property type="match status" value="1"/>
</dbReference>
<name>A0A4Q7PHD1_9BACT</name>
<evidence type="ECO:0000256" key="1">
    <source>
        <dbReference type="ARBA" id="ARBA00022729"/>
    </source>
</evidence>
<dbReference type="Pfam" id="PF01364">
    <property type="entry name" value="Peptidase_C25"/>
    <property type="match status" value="1"/>
</dbReference>
<dbReference type="OrthoDB" id="9809780at2"/>
<evidence type="ECO:0000313" key="3">
    <source>
        <dbReference type="EMBL" id="RZS98312.1"/>
    </source>
</evidence>
<dbReference type="EMBL" id="SGXG01000001">
    <property type="protein sequence ID" value="RZS98312.1"/>
    <property type="molecule type" value="Genomic_DNA"/>
</dbReference>
<organism evidence="3 4">
    <name type="scientific">Cecembia calidifontis</name>
    <dbReference type="NCBI Taxonomy" id="1187080"/>
    <lineage>
        <taxon>Bacteria</taxon>
        <taxon>Pseudomonadati</taxon>
        <taxon>Bacteroidota</taxon>
        <taxon>Cytophagia</taxon>
        <taxon>Cytophagales</taxon>
        <taxon>Cyclobacteriaceae</taxon>
        <taxon>Cecembia</taxon>
    </lineage>
</organism>
<dbReference type="GO" id="GO:0006508">
    <property type="term" value="P:proteolysis"/>
    <property type="evidence" value="ECO:0007669"/>
    <property type="project" value="InterPro"/>
</dbReference>
<keyword evidence="4" id="KW-1185">Reference proteome</keyword>